<reference evidence="1 2" key="1">
    <citation type="journal article" date="2018" name="Nat. Ecol. Evol.">
        <title>Pezizomycetes genomes reveal the molecular basis of ectomycorrhizal truffle lifestyle.</title>
        <authorList>
            <person name="Murat C."/>
            <person name="Payen T."/>
            <person name="Noel B."/>
            <person name="Kuo A."/>
            <person name="Morin E."/>
            <person name="Chen J."/>
            <person name="Kohler A."/>
            <person name="Krizsan K."/>
            <person name="Balestrini R."/>
            <person name="Da Silva C."/>
            <person name="Montanini B."/>
            <person name="Hainaut M."/>
            <person name="Levati E."/>
            <person name="Barry K.W."/>
            <person name="Belfiori B."/>
            <person name="Cichocki N."/>
            <person name="Clum A."/>
            <person name="Dockter R.B."/>
            <person name="Fauchery L."/>
            <person name="Guy J."/>
            <person name="Iotti M."/>
            <person name="Le Tacon F."/>
            <person name="Lindquist E.A."/>
            <person name="Lipzen A."/>
            <person name="Malagnac F."/>
            <person name="Mello A."/>
            <person name="Molinier V."/>
            <person name="Miyauchi S."/>
            <person name="Poulain J."/>
            <person name="Riccioni C."/>
            <person name="Rubini A."/>
            <person name="Sitrit Y."/>
            <person name="Splivallo R."/>
            <person name="Traeger S."/>
            <person name="Wang M."/>
            <person name="Zifcakova L."/>
            <person name="Wipf D."/>
            <person name="Zambonelli A."/>
            <person name="Paolocci F."/>
            <person name="Nowrousian M."/>
            <person name="Ottonello S."/>
            <person name="Baldrian P."/>
            <person name="Spatafora J.W."/>
            <person name="Henrissat B."/>
            <person name="Nagy L.G."/>
            <person name="Aury J.M."/>
            <person name="Wincker P."/>
            <person name="Grigoriev I.V."/>
            <person name="Bonfante P."/>
            <person name="Martin F.M."/>
        </authorList>
    </citation>
    <scope>NUCLEOTIDE SEQUENCE [LARGE SCALE GENOMIC DNA]</scope>
    <source>
        <strain evidence="1 2">120613-1</strain>
    </source>
</reference>
<evidence type="ECO:0000313" key="2">
    <source>
        <dbReference type="Proteomes" id="UP000276215"/>
    </source>
</evidence>
<name>A0A3N4K617_9PEZI</name>
<keyword evidence="2" id="KW-1185">Reference proteome</keyword>
<evidence type="ECO:0000313" key="1">
    <source>
        <dbReference type="EMBL" id="RPB05986.1"/>
    </source>
</evidence>
<organism evidence="1 2">
    <name type="scientific">Choiromyces venosus 120613-1</name>
    <dbReference type="NCBI Taxonomy" id="1336337"/>
    <lineage>
        <taxon>Eukaryota</taxon>
        <taxon>Fungi</taxon>
        <taxon>Dikarya</taxon>
        <taxon>Ascomycota</taxon>
        <taxon>Pezizomycotina</taxon>
        <taxon>Pezizomycetes</taxon>
        <taxon>Pezizales</taxon>
        <taxon>Tuberaceae</taxon>
        <taxon>Choiromyces</taxon>
    </lineage>
</organism>
<protein>
    <submittedName>
        <fullName evidence="1">Uncharacterized protein</fullName>
    </submittedName>
</protein>
<gene>
    <name evidence="1" type="ORF">L873DRAFT_11819</name>
</gene>
<sequence length="137" mass="15090">MAHMHHARNCGSILYSILFEFRLYLLRWRDLWLSSFCMCSGATKNSVFGVGWVGSVWWGIFVGWPGEGRCWVSGVVKGGGEGRKLGGSYPLVRRVLGPRDLVKKITRSGKYPSLTGNKLLGFQTGTSSANFLGALTD</sequence>
<accession>A0A3N4K617</accession>
<dbReference type="EMBL" id="ML120351">
    <property type="protein sequence ID" value="RPB05986.1"/>
    <property type="molecule type" value="Genomic_DNA"/>
</dbReference>
<dbReference type="AlphaFoldDB" id="A0A3N4K617"/>
<proteinExistence type="predicted"/>
<dbReference type="Proteomes" id="UP000276215">
    <property type="component" value="Unassembled WGS sequence"/>
</dbReference>